<evidence type="ECO:0000313" key="1">
    <source>
        <dbReference type="EMBL" id="KAL3059345.1"/>
    </source>
</evidence>
<accession>A0ABD2H075</accession>
<keyword evidence="2" id="KW-1185">Reference proteome</keyword>
<reference evidence="1 2" key="1">
    <citation type="journal article" date="2022" name="G3 (Bethesda)">
        <title>Evaluating Illumina-, Nanopore-, and PacBio-based genome assembly strategies with the bald notothen, Trematomus borchgrevinki.</title>
        <authorList>
            <person name="Rayamajhi N."/>
            <person name="Cheng C.C."/>
            <person name="Catchen J.M."/>
        </authorList>
    </citation>
    <scope>NUCLEOTIDE SEQUENCE [LARGE SCALE GENOMIC DNA]</scope>
    <source>
        <strain evidence="1">AGRC-2024</strain>
    </source>
</reference>
<evidence type="ECO:0000313" key="2">
    <source>
        <dbReference type="Proteomes" id="UP001619887"/>
    </source>
</evidence>
<sequence>MPNMVKGEERPNVSNQHILKITPAVTPLHRTHPDLPPFFHSTPRLLLFSFLEFLESSTVQVSGNAGNVLPNSKDCGWTQTTSSLFCLST</sequence>
<dbReference type="Proteomes" id="UP001619887">
    <property type="component" value="Unassembled WGS sequence"/>
</dbReference>
<name>A0ABD2H075_PAGBO</name>
<dbReference type="AlphaFoldDB" id="A0ABD2H075"/>
<organism evidence="1 2">
    <name type="scientific">Pagothenia borchgrevinki</name>
    <name type="common">Bald rockcod</name>
    <name type="synonym">Trematomus borchgrevinki</name>
    <dbReference type="NCBI Taxonomy" id="8213"/>
    <lineage>
        <taxon>Eukaryota</taxon>
        <taxon>Metazoa</taxon>
        <taxon>Chordata</taxon>
        <taxon>Craniata</taxon>
        <taxon>Vertebrata</taxon>
        <taxon>Euteleostomi</taxon>
        <taxon>Actinopterygii</taxon>
        <taxon>Neopterygii</taxon>
        <taxon>Teleostei</taxon>
        <taxon>Neoteleostei</taxon>
        <taxon>Acanthomorphata</taxon>
        <taxon>Eupercaria</taxon>
        <taxon>Perciformes</taxon>
        <taxon>Notothenioidei</taxon>
        <taxon>Nototheniidae</taxon>
        <taxon>Pagothenia</taxon>
    </lineage>
</organism>
<comment type="caution">
    <text evidence="1">The sequence shown here is derived from an EMBL/GenBank/DDBJ whole genome shotgun (WGS) entry which is preliminary data.</text>
</comment>
<protein>
    <submittedName>
        <fullName evidence="1">Uncharacterized protein</fullName>
    </submittedName>
</protein>
<proteinExistence type="predicted"/>
<reference evidence="1 2" key="2">
    <citation type="journal article" date="2024" name="G3 (Bethesda)">
        <title>The genome of the cryopelagic Antarctic bald notothen, Trematomus borchgrevinki.</title>
        <authorList>
            <person name="Rayamajhi N."/>
            <person name="Rivera-Colon A.G."/>
            <person name="Minhas B.F."/>
            <person name="Cheng C.C."/>
            <person name="Catchen J.M."/>
        </authorList>
    </citation>
    <scope>NUCLEOTIDE SEQUENCE [LARGE SCALE GENOMIC DNA]</scope>
    <source>
        <strain evidence="1">AGRC-2024</strain>
    </source>
</reference>
<gene>
    <name evidence="1" type="ORF">OYC64_011299</name>
</gene>
<dbReference type="EMBL" id="JBIYXZ010002074">
    <property type="protein sequence ID" value="KAL3059345.1"/>
    <property type="molecule type" value="Genomic_DNA"/>
</dbReference>